<dbReference type="Gene3D" id="1.10.3930.10">
    <property type="entry name" value="Arginine deiminase"/>
    <property type="match status" value="1"/>
</dbReference>
<feature type="active site" description="Amidino-cysteine intermediate" evidence="8 9">
    <location>
        <position position="396"/>
    </location>
</feature>
<evidence type="ECO:0000256" key="5">
    <source>
        <dbReference type="ARBA" id="ARBA00022503"/>
    </source>
</evidence>
<keyword evidence="4 8" id="KW-0963">Cytoplasm</keyword>
<evidence type="ECO:0000256" key="1">
    <source>
        <dbReference type="ARBA" id="ARBA00004496"/>
    </source>
</evidence>
<evidence type="ECO:0000256" key="2">
    <source>
        <dbReference type="ARBA" id="ARBA00005213"/>
    </source>
</evidence>
<dbReference type="RefSeq" id="WP_038478617.1">
    <property type="nucleotide sequence ID" value="NZ_CP009451.1"/>
</dbReference>
<dbReference type="PIRSF" id="PIRSF006356">
    <property type="entry name" value="Arg_deiminase"/>
    <property type="match status" value="1"/>
</dbReference>
<dbReference type="PRINTS" id="PR01466">
    <property type="entry name" value="ARGDEIMINASE"/>
</dbReference>
<dbReference type="SUPFAM" id="SSF55909">
    <property type="entry name" value="Pentein"/>
    <property type="match status" value="1"/>
</dbReference>
<dbReference type="UniPathway" id="UPA00254">
    <property type="reaction ID" value="UER00364"/>
</dbReference>
<evidence type="ECO:0000256" key="7">
    <source>
        <dbReference type="ARBA" id="ARBA00049429"/>
    </source>
</evidence>
<evidence type="ECO:0000256" key="9">
    <source>
        <dbReference type="PIRSR" id="PIRSR006356-1"/>
    </source>
</evidence>
<keyword evidence="6 8" id="KW-0378">Hydrolase</keyword>
<dbReference type="AlphaFoldDB" id="A0A089PZU6"/>
<evidence type="ECO:0000256" key="8">
    <source>
        <dbReference type="HAMAP-Rule" id="MF_00242"/>
    </source>
</evidence>
<name>A0A089PZU6_9ENTR</name>
<dbReference type="HAMAP" id="MF_00242">
    <property type="entry name" value="Arg_deiminase"/>
    <property type="match status" value="1"/>
</dbReference>
<proteinExistence type="inferred from homology"/>
<reference evidence="10 11" key="1">
    <citation type="submission" date="2014-09" db="EMBL/GenBank/DDBJ databases">
        <title>Cedecea neteri SSMD04 Genome Sequencing.</title>
        <authorList>
            <person name="Tan J.-Y."/>
        </authorList>
    </citation>
    <scope>NUCLEOTIDE SEQUENCE [LARGE SCALE GENOMIC DNA]</scope>
    <source>
        <strain evidence="10 11">SSMD04</strain>
    </source>
</reference>
<dbReference type="EC" id="3.5.3.6" evidence="8"/>
<dbReference type="OrthoDB" id="9807502at2"/>
<comment type="catalytic activity">
    <reaction evidence="7 8">
        <text>L-arginine + H2O = L-citrulline + NH4(+)</text>
        <dbReference type="Rhea" id="RHEA:19597"/>
        <dbReference type="ChEBI" id="CHEBI:15377"/>
        <dbReference type="ChEBI" id="CHEBI:28938"/>
        <dbReference type="ChEBI" id="CHEBI:32682"/>
        <dbReference type="ChEBI" id="CHEBI:57743"/>
        <dbReference type="EC" id="3.5.3.6"/>
    </reaction>
</comment>
<protein>
    <recommendedName>
        <fullName evidence="8">Arginine deiminase</fullName>
        <shortName evidence="8">ADI</shortName>
        <ecNumber evidence="8">3.5.3.6</ecNumber>
    </recommendedName>
    <alternativeName>
        <fullName evidence="8">Arginine dihydrolase</fullName>
        <shortName evidence="8">AD</shortName>
    </alternativeName>
</protein>
<dbReference type="EMBL" id="CP009451">
    <property type="protein sequence ID" value="AIR05892.1"/>
    <property type="molecule type" value="Genomic_DNA"/>
</dbReference>
<dbReference type="FunFam" id="1.10.3930.10:FF:000002">
    <property type="entry name" value="Arginine deiminase"/>
    <property type="match status" value="1"/>
</dbReference>
<gene>
    <name evidence="8" type="primary">arcA</name>
    <name evidence="10" type="ORF">JT31_15075</name>
</gene>
<evidence type="ECO:0000256" key="3">
    <source>
        <dbReference type="ARBA" id="ARBA00010206"/>
    </source>
</evidence>
<evidence type="ECO:0000313" key="10">
    <source>
        <dbReference type="EMBL" id="AIR05892.1"/>
    </source>
</evidence>
<keyword evidence="5 8" id="KW-0056">Arginine metabolism</keyword>
<dbReference type="KEGG" id="cnt:JT31_15075"/>
<dbReference type="GO" id="GO:0005737">
    <property type="term" value="C:cytoplasm"/>
    <property type="evidence" value="ECO:0007669"/>
    <property type="project" value="UniProtKB-SubCell"/>
</dbReference>
<comment type="similarity">
    <text evidence="3 8">Belongs to the arginine deiminase family.</text>
</comment>
<organism evidence="10 11">
    <name type="scientific">Cedecea neteri</name>
    <dbReference type="NCBI Taxonomy" id="158822"/>
    <lineage>
        <taxon>Bacteria</taxon>
        <taxon>Pseudomonadati</taxon>
        <taxon>Pseudomonadota</taxon>
        <taxon>Gammaproteobacteria</taxon>
        <taxon>Enterobacterales</taxon>
        <taxon>Enterobacteriaceae</taxon>
        <taxon>Cedecea</taxon>
    </lineage>
</organism>
<dbReference type="NCBIfam" id="NF002381">
    <property type="entry name" value="PRK01388.1"/>
    <property type="match status" value="1"/>
</dbReference>
<evidence type="ECO:0000313" key="11">
    <source>
        <dbReference type="Proteomes" id="UP000029481"/>
    </source>
</evidence>
<dbReference type="PANTHER" id="PTHR47271:SF2">
    <property type="entry name" value="ARGININE DEIMINASE"/>
    <property type="match status" value="1"/>
</dbReference>
<dbReference type="GO" id="GO:0016990">
    <property type="term" value="F:arginine deiminase activity"/>
    <property type="evidence" value="ECO:0007669"/>
    <property type="project" value="UniProtKB-UniRule"/>
</dbReference>
<dbReference type="Gene3D" id="3.75.10.10">
    <property type="entry name" value="L-arginine/glycine Amidinotransferase, Chain A"/>
    <property type="match status" value="1"/>
</dbReference>
<evidence type="ECO:0000256" key="4">
    <source>
        <dbReference type="ARBA" id="ARBA00022490"/>
    </source>
</evidence>
<dbReference type="NCBIfam" id="TIGR01078">
    <property type="entry name" value="arcA"/>
    <property type="match status" value="1"/>
</dbReference>
<keyword evidence="11" id="KW-1185">Reference proteome</keyword>
<dbReference type="PANTHER" id="PTHR47271">
    <property type="entry name" value="ARGININE DEIMINASE"/>
    <property type="match status" value="1"/>
</dbReference>
<dbReference type="GO" id="GO:0019546">
    <property type="term" value="P:L-arginine deiminase pathway"/>
    <property type="evidence" value="ECO:0007669"/>
    <property type="project" value="UniProtKB-UniRule"/>
</dbReference>
<dbReference type="Proteomes" id="UP000029481">
    <property type="component" value="Chromosome"/>
</dbReference>
<accession>A0A089PZU6</accession>
<sequence length="406" mass="45443">MDKHYVGSEIGQLRSVMLHRPNLSLKRLTPSNCQELLFDDVLSVERAGEEHDVFANTLRGEGVEVLLLTDLLTQTLDVSDAKAWLLNTQVSDYRLGPAFASDVRGWLADMPHRELARRLSGGLTYGEIPTHIKNMVVDTHAATDFIMKPLPNHLFTRDTSCWIYNGVSINPMAKAARQRETNNLRAIYRWHPAFTDGKFIKYYGDENINYDHATLEGGDVLVIGRGAVLIGMSERTTPQGIEFLAESLFKHQQATRVIAVELPKHRSCMHLDTVMTHLDIDTFSVYPEVVRKDVQCWTLTPDGHGGIKRHQETSLVNAIEKALGIDQVKLITTGGDAFEAEREQWNDANNVLTVRPGVVIGYERNIWTNEKYDKAGITVLPIPGDELGRGRGGARCMSCPLDRDGI</sequence>
<dbReference type="InterPro" id="IPR003876">
    <property type="entry name" value="Arg_deiminase"/>
</dbReference>
<comment type="subcellular location">
    <subcellularLocation>
        <location evidence="1 8">Cytoplasm</location>
    </subcellularLocation>
</comment>
<evidence type="ECO:0000256" key="6">
    <source>
        <dbReference type="ARBA" id="ARBA00022801"/>
    </source>
</evidence>
<comment type="pathway">
    <text evidence="2 8">Amino-acid degradation; L-arginine degradation via ADI pathway; carbamoyl phosphate from L-arginine: step 1/2.</text>
</comment>
<dbReference type="Pfam" id="PF02274">
    <property type="entry name" value="ADI"/>
    <property type="match status" value="1"/>
</dbReference>